<keyword evidence="2 7" id="KW-0813">Transport</keyword>
<dbReference type="PANTHER" id="PTHR43386:SF25">
    <property type="entry name" value="PEPTIDE ABC TRANSPORTER PERMEASE PROTEIN"/>
    <property type="match status" value="1"/>
</dbReference>
<dbReference type="InterPro" id="IPR000515">
    <property type="entry name" value="MetI-like"/>
</dbReference>
<feature type="transmembrane region" description="Helical" evidence="7">
    <location>
        <begin position="129"/>
        <end position="150"/>
    </location>
</feature>
<dbReference type="SUPFAM" id="SSF161098">
    <property type="entry name" value="MetI-like"/>
    <property type="match status" value="1"/>
</dbReference>
<dbReference type="RefSeq" id="WP_073501299.1">
    <property type="nucleotide sequence ID" value="NZ_FRBI01000020.1"/>
</dbReference>
<reference evidence="9 10" key="1">
    <citation type="submission" date="2016-11" db="EMBL/GenBank/DDBJ databases">
        <authorList>
            <person name="Jaros S."/>
            <person name="Januszkiewicz K."/>
            <person name="Wedrychowicz H."/>
        </authorList>
    </citation>
    <scope>NUCLEOTIDE SEQUENCE [LARGE SCALE GENOMIC DNA]</scope>
    <source>
        <strain evidence="9 10">CGMCC 4.2025</strain>
    </source>
</reference>
<evidence type="ECO:0000256" key="3">
    <source>
        <dbReference type="ARBA" id="ARBA00022475"/>
    </source>
</evidence>
<evidence type="ECO:0000313" key="9">
    <source>
        <dbReference type="EMBL" id="SHN08047.1"/>
    </source>
</evidence>
<evidence type="ECO:0000256" key="4">
    <source>
        <dbReference type="ARBA" id="ARBA00022692"/>
    </source>
</evidence>
<accession>A0A1M7NVB2</accession>
<keyword evidence="5 7" id="KW-1133">Transmembrane helix</keyword>
<dbReference type="PANTHER" id="PTHR43386">
    <property type="entry name" value="OLIGOPEPTIDE TRANSPORT SYSTEM PERMEASE PROTEIN APPC"/>
    <property type="match status" value="1"/>
</dbReference>
<evidence type="ECO:0000256" key="1">
    <source>
        <dbReference type="ARBA" id="ARBA00004651"/>
    </source>
</evidence>
<dbReference type="InterPro" id="IPR050366">
    <property type="entry name" value="BP-dependent_transpt_permease"/>
</dbReference>
<feature type="transmembrane region" description="Helical" evidence="7">
    <location>
        <begin position="25"/>
        <end position="46"/>
    </location>
</feature>
<name>A0A1M7NVB2_9ACTN</name>
<dbReference type="Gene3D" id="1.10.3720.10">
    <property type="entry name" value="MetI-like"/>
    <property type="match status" value="1"/>
</dbReference>
<feature type="domain" description="ABC transmembrane type-1" evidence="8">
    <location>
        <begin position="90"/>
        <end position="279"/>
    </location>
</feature>
<keyword evidence="4 7" id="KW-0812">Transmembrane</keyword>
<dbReference type="InterPro" id="IPR035906">
    <property type="entry name" value="MetI-like_sf"/>
</dbReference>
<evidence type="ECO:0000259" key="8">
    <source>
        <dbReference type="PROSITE" id="PS50928"/>
    </source>
</evidence>
<evidence type="ECO:0000313" key="10">
    <source>
        <dbReference type="Proteomes" id="UP000184111"/>
    </source>
</evidence>
<dbReference type="GO" id="GO:0005886">
    <property type="term" value="C:plasma membrane"/>
    <property type="evidence" value="ECO:0007669"/>
    <property type="project" value="UniProtKB-SubCell"/>
</dbReference>
<organism evidence="9 10">
    <name type="scientific">Actinacidiphila paucisporea</name>
    <dbReference type="NCBI Taxonomy" id="310782"/>
    <lineage>
        <taxon>Bacteria</taxon>
        <taxon>Bacillati</taxon>
        <taxon>Actinomycetota</taxon>
        <taxon>Actinomycetes</taxon>
        <taxon>Kitasatosporales</taxon>
        <taxon>Streptomycetaceae</taxon>
        <taxon>Actinacidiphila</taxon>
    </lineage>
</organism>
<dbReference type="OrthoDB" id="9812701at2"/>
<evidence type="ECO:0000256" key="5">
    <source>
        <dbReference type="ARBA" id="ARBA00022989"/>
    </source>
</evidence>
<evidence type="ECO:0000256" key="6">
    <source>
        <dbReference type="ARBA" id="ARBA00023136"/>
    </source>
</evidence>
<feature type="transmembrane region" description="Helical" evidence="7">
    <location>
        <begin position="253"/>
        <end position="279"/>
    </location>
</feature>
<gene>
    <name evidence="9" type="ORF">SAMN05216499_1209</name>
</gene>
<keyword evidence="3" id="KW-1003">Cell membrane</keyword>
<dbReference type="Proteomes" id="UP000184111">
    <property type="component" value="Unassembled WGS sequence"/>
</dbReference>
<keyword evidence="10" id="KW-1185">Reference proteome</keyword>
<dbReference type="CDD" id="cd06261">
    <property type="entry name" value="TM_PBP2"/>
    <property type="match status" value="1"/>
</dbReference>
<dbReference type="GO" id="GO:0055085">
    <property type="term" value="P:transmembrane transport"/>
    <property type="evidence" value="ECO:0007669"/>
    <property type="project" value="InterPro"/>
</dbReference>
<protein>
    <submittedName>
        <fullName evidence="9">Peptide/nickel transport system permease protein</fullName>
    </submittedName>
</protein>
<sequence>MSALGTVDGPGSVVPRARSRGAVRLPAWSVLIAGLVVALVLVAALFPGVLTSTDPNAVDPIAALAPPGGGHLLGTDQLGRDVLARIIYGARPSLLIGVGATAIAVAAGSVLGILAATGGRVLDEAIMRLTDVFLAFPGLLLALVVAAVLGPGTGDATLAIGASLTPGFVRLARGQALVVKNADYVRSAVTYGRGRLSNGVRHLLPNTLPPLLVLASINIGTAVIAGSSLSFLGLGPKAPTAEWGEMLSDGRDFLATAWAMAVFPGVAITVTVVAVNILGRDLRRRFEGREG</sequence>
<feature type="transmembrane region" description="Helical" evidence="7">
    <location>
        <begin position="94"/>
        <end position="117"/>
    </location>
</feature>
<comment type="similarity">
    <text evidence="7">Belongs to the binding-protein-dependent transport system permease family.</text>
</comment>
<comment type="subcellular location">
    <subcellularLocation>
        <location evidence="1 7">Cell membrane</location>
        <topology evidence="1 7">Multi-pass membrane protein</topology>
    </subcellularLocation>
</comment>
<proteinExistence type="inferred from homology"/>
<evidence type="ECO:0000256" key="2">
    <source>
        <dbReference type="ARBA" id="ARBA00022448"/>
    </source>
</evidence>
<evidence type="ECO:0000256" key="7">
    <source>
        <dbReference type="RuleBase" id="RU363032"/>
    </source>
</evidence>
<dbReference type="STRING" id="310782.SAMN05216499_1209"/>
<dbReference type="EMBL" id="FRBI01000020">
    <property type="protein sequence ID" value="SHN08047.1"/>
    <property type="molecule type" value="Genomic_DNA"/>
</dbReference>
<keyword evidence="6 7" id="KW-0472">Membrane</keyword>
<dbReference type="AlphaFoldDB" id="A0A1M7NVB2"/>
<dbReference type="Pfam" id="PF00528">
    <property type="entry name" value="BPD_transp_1"/>
    <property type="match status" value="1"/>
</dbReference>
<dbReference type="PROSITE" id="PS50928">
    <property type="entry name" value="ABC_TM1"/>
    <property type="match status" value="1"/>
</dbReference>
<feature type="transmembrane region" description="Helical" evidence="7">
    <location>
        <begin position="211"/>
        <end position="233"/>
    </location>
</feature>